<feature type="transmembrane region" description="Helical" evidence="1">
    <location>
        <begin position="178"/>
        <end position="198"/>
    </location>
</feature>
<evidence type="ECO:0000313" key="3">
    <source>
        <dbReference type="Proteomes" id="UP000215127"/>
    </source>
</evidence>
<dbReference type="AlphaFoldDB" id="A0A1X7RTZ2"/>
<gene>
    <name evidence="2" type="ORF">ZT3D7_G6067</name>
</gene>
<keyword evidence="3" id="KW-1185">Reference proteome</keyword>
<reference evidence="2 3" key="1">
    <citation type="submission" date="2016-06" db="EMBL/GenBank/DDBJ databases">
        <authorList>
            <person name="Kjaerup R.B."/>
            <person name="Dalgaard T.S."/>
            <person name="Juul-Madsen H.R."/>
        </authorList>
    </citation>
    <scope>NUCLEOTIDE SEQUENCE [LARGE SCALE GENOMIC DNA]</scope>
</reference>
<protein>
    <recommendedName>
        <fullName evidence="4">Cupin 2 conserved barrel domain-containing protein</fullName>
    </recommendedName>
</protein>
<dbReference type="SUPFAM" id="SSF51182">
    <property type="entry name" value="RmlC-like cupins"/>
    <property type="match status" value="1"/>
</dbReference>
<dbReference type="STRING" id="1276538.A0A1X7RTZ2"/>
<dbReference type="Gene3D" id="2.60.120.10">
    <property type="entry name" value="Jelly Rolls"/>
    <property type="match status" value="1"/>
</dbReference>
<evidence type="ECO:0000313" key="2">
    <source>
        <dbReference type="EMBL" id="SMQ50914.1"/>
    </source>
</evidence>
<name>A0A1X7RTZ2_ZYMT9</name>
<organism evidence="2 3">
    <name type="scientific">Zymoseptoria tritici (strain ST99CH_3D7)</name>
    <dbReference type="NCBI Taxonomy" id="1276538"/>
    <lineage>
        <taxon>Eukaryota</taxon>
        <taxon>Fungi</taxon>
        <taxon>Dikarya</taxon>
        <taxon>Ascomycota</taxon>
        <taxon>Pezizomycotina</taxon>
        <taxon>Dothideomycetes</taxon>
        <taxon>Dothideomycetidae</taxon>
        <taxon>Mycosphaerellales</taxon>
        <taxon>Mycosphaerellaceae</taxon>
        <taxon>Zymoseptoria</taxon>
    </lineage>
</organism>
<accession>A0A1X7RTZ2</accession>
<keyword evidence="1" id="KW-0472">Membrane</keyword>
<keyword evidence="1" id="KW-1133">Transmembrane helix</keyword>
<dbReference type="InterPro" id="IPR014710">
    <property type="entry name" value="RmlC-like_jellyroll"/>
</dbReference>
<dbReference type="InterPro" id="IPR011051">
    <property type="entry name" value="RmlC_Cupin_sf"/>
</dbReference>
<sequence>MALSFLRAPHPPRTTNAGKNLVIYEKGTSSVQYHIKGSSYMMTHTIPPTLPQEGPSIIQPPFHYHIYQTERFQVVEGTANMYFGLDSKPSAVLSSKGGKNSATLGPKRYHRFENASSTEDLKINIQLEPEDYENEQRFFRNFFGYLDDCKQAKSAPSIFQLFVFLHSADTPLAVPMPFGLEALGIYVSWLLMIAVAFVGRELLGYRDNYPEYYDYHDGKKSK</sequence>
<dbReference type="EMBL" id="LT853696">
    <property type="protein sequence ID" value="SMQ50914.1"/>
    <property type="molecule type" value="Genomic_DNA"/>
</dbReference>
<dbReference type="Proteomes" id="UP000215127">
    <property type="component" value="Chromosome 5"/>
</dbReference>
<keyword evidence="1" id="KW-0812">Transmembrane</keyword>
<evidence type="ECO:0000256" key="1">
    <source>
        <dbReference type="SAM" id="Phobius"/>
    </source>
</evidence>
<proteinExistence type="predicted"/>
<evidence type="ECO:0008006" key="4">
    <source>
        <dbReference type="Google" id="ProtNLM"/>
    </source>
</evidence>